<dbReference type="SUPFAM" id="SSF55874">
    <property type="entry name" value="ATPase domain of HSP90 chaperone/DNA topoisomerase II/histidine kinase"/>
    <property type="match status" value="1"/>
</dbReference>
<dbReference type="InterPro" id="IPR036890">
    <property type="entry name" value="HATPase_C_sf"/>
</dbReference>
<protein>
    <submittedName>
        <fullName evidence="1">ATP-binding protein</fullName>
    </submittedName>
</protein>
<keyword evidence="2" id="KW-1185">Reference proteome</keyword>
<gene>
    <name evidence="1" type="ORF">JJB07_16580</name>
</gene>
<dbReference type="GO" id="GO:0005524">
    <property type="term" value="F:ATP binding"/>
    <property type="evidence" value="ECO:0007669"/>
    <property type="project" value="UniProtKB-KW"/>
</dbReference>
<keyword evidence="1" id="KW-0067">ATP-binding</keyword>
<dbReference type="Proteomes" id="UP000602284">
    <property type="component" value="Unassembled WGS sequence"/>
</dbReference>
<dbReference type="EMBL" id="JAEQNB010000005">
    <property type="protein sequence ID" value="MBL0388231.1"/>
    <property type="molecule type" value="Genomic_DNA"/>
</dbReference>
<comment type="caution">
    <text evidence="1">The sequence shown here is derived from an EMBL/GenBank/DDBJ whole genome shotgun (WGS) entry which is preliminary data.</text>
</comment>
<keyword evidence="1" id="KW-0547">Nucleotide-binding</keyword>
<evidence type="ECO:0000313" key="1">
    <source>
        <dbReference type="EMBL" id="MBL0388231.1"/>
    </source>
</evidence>
<accession>A0ABS1JD72</accession>
<dbReference type="Gene3D" id="3.30.565.10">
    <property type="entry name" value="Histidine kinase-like ATPase, C-terminal domain"/>
    <property type="match status" value="1"/>
</dbReference>
<reference evidence="1 2" key="1">
    <citation type="submission" date="2021-01" db="EMBL/GenBank/DDBJ databases">
        <title>Tumebacillus sp. strain ITR2 16S ribosomal RNA gene Genome sequencing and assembly.</title>
        <authorList>
            <person name="Kang M."/>
        </authorList>
    </citation>
    <scope>NUCLEOTIDE SEQUENCE [LARGE SCALE GENOMIC DNA]</scope>
    <source>
        <strain evidence="1 2">ITR2</strain>
    </source>
</reference>
<organism evidence="1 2">
    <name type="scientific">Tumebacillus amylolyticus</name>
    <dbReference type="NCBI Taxonomy" id="2801339"/>
    <lineage>
        <taxon>Bacteria</taxon>
        <taxon>Bacillati</taxon>
        <taxon>Bacillota</taxon>
        <taxon>Bacilli</taxon>
        <taxon>Bacillales</taxon>
        <taxon>Alicyclobacillaceae</taxon>
        <taxon>Tumebacillus</taxon>
    </lineage>
</organism>
<dbReference type="RefSeq" id="WP_201636994.1">
    <property type="nucleotide sequence ID" value="NZ_JAEQNB010000005.1"/>
</dbReference>
<proteinExistence type="predicted"/>
<sequence length="54" mass="5980">MERTTQINGMSTDQMNHEESGQGIGLFMVKKLLDYFSGDIQGSTFRISLPVNVG</sequence>
<evidence type="ECO:0000313" key="2">
    <source>
        <dbReference type="Proteomes" id="UP000602284"/>
    </source>
</evidence>
<name>A0ABS1JD72_9BACL</name>